<sequence length="193" mass="20857">MHHCGRHGRASRIGDSGKTLGFRGFPCPRLRRPNRSARCGGDRPCTGIRPVLRACRPTRFQSRASLVRGSPGSGPAFWQTLVAGASTVPLALRVRLRVARSSSTHLRCEATGDIKTGLVPPILPDAGSASLQGCNAAFEWNFRLPFRRQLLSSALLKRPGMDFALAIATGLNREQGVMKENSLAFRPVGQPSC</sequence>
<dbReference type="Proteomes" id="UP000199542">
    <property type="component" value="Unassembled WGS sequence"/>
</dbReference>
<organism evidence="1 2">
    <name type="scientific">Rhizobium mongolense subsp. loessense</name>
    <dbReference type="NCBI Taxonomy" id="158890"/>
    <lineage>
        <taxon>Bacteria</taxon>
        <taxon>Pseudomonadati</taxon>
        <taxon>Pseudomonadota</taxon>
        <taxon>Alphaproteobacteria</taxon>
        <taxon>Hyphomicrobiales</taxon>
        <taxon>Rhizobiaceae</taxon>
        <taxon>Rhizobium/Agrobacterium group</taxon>
        <taxon>Rhizobium</taxon>
    </lineage>
</organism>
<gene>
    <name evidence="1" type="ORF">SAMN02927900_05297</name>
</gene>
<accession>A0A1G4TL61</accession>
<protein>
    <submittedName>
        <fullName evidence="1">Uncharacterized protein</fullName>
    </submittedName>
</protein>
<dbReference type="EMBL" id="FMTM01000011">
    <property type="protein sequence ID" value="SCW82183.1"/>
    <property type="molecule type" value="Genomic_DNA"/>
</dbReference>
<evidence type="ECO:0000313" key="2">
    <source>
        <dbReference type="Proteomes" id="UP000199542"/>
    </source>
</evidence>
<dbReference type="AlphaFoldDB" id="A0A1G4TL61"/>
<evidence type="ECO:0000313" key="1">
    <source>
        <dbReference type="EMBL" id="SCW82183.1"/>
    </source>
</evidence>
<proteinExistence type="predicted"/>
<reference evidence="1 2" key="1">
    <citation type="submission" date="2016-10" db="EMBL/GenBank/DDBJ databases">
        <authorList>
            <person name="de Groot N.N."/>
        </authorList>
    </citation>
    <scope>NUCLEOTIDE SEQUENCE [LARGE SCALE GENOMIC DNA]</scope>
    <source>
        <strain evidence="1 2">CGMCC 1.3401</strain>
    </source>
</reference>
<name>A0A1G4TL61_9HYPH</name>